<dbReference type="Proteomes" id="UP000297385">
    <property type="component" value="Unassembled WGS sequence"/>
</dbReference>
<sequence length="148" mass="16162">MGKFKWVSVGACKPGNACEGSSGCVFWASLGDCGVAFKLMIEVLQGKRLETHNVEYPPPWVPGDQVKVCAGDKPENGCNAFPAGKVPDSFVTEIFNPDFCRSCRSVLRFRVDRRRAVHSALTGRWHHGNSEPAGDQLPIMYEAADAYG</sequence>
<organism evidence="1 2">
    <name type="scientific">Paraburkholderia dipogonis</name>
    <dbReference type="NCBI Taxonomy" id="1211383"/>
    <lineage>
        <taxon>Bacteria</taxon>
        <taxon>Pseudomonadati</taxon>
        <taxon>Pseudomonadota</taxon>
        <taxon>Betaproteobacteria</taxon>
        <taxon>Burkholderiales</taxon>
        <taxon>Burkholderiaceae</taxon>
        <taxon>Paraburkholderia</taxon>
    </lineage>
</organism>
<evidence type="ECO:0000313" key="1">
    <source>
        <dbReference type="EMBL" id="TFE41927.1"/>
    </source>
</evidence>
<protein>
    <submittedName>
        <fullName evidence="1">Uncharacterized protein</fullName>
    </submittedName>
</protein>
<gene>
    <name evidence="1" type="ORF">E2553_35465</name>
</gene>
<comment type="caution">
    <text evidence="1">The sequence shown here is derived from an EMBL/GenBank/DDBJ whole genome shotgun (WGS) entry which is preliminary data.</text>
</comment>
<reference evidence="1 2" key="1">
    <citation type="submission" date="2019-03" db="EMBL/GenBank/DDBJ databases">
        <title>Complete Genome Sequence of Paraburkholderia dipogonis ICMP 19430T, a Nitrogen-fixing Symbiont of the South African Invasive Legume Dipogon lignosus in New Zealand.</title>
        <authorList>
            <person name="De Meyer S.E."/>
        </authorList>
    </citation>
    <scope>NUCLEOTIDE SEQUENCE [LARGE SCALE GENOMIC DNA]</scope>
    <source>
        <strain evidence="1 2">ICMP 19430</strain>
    </source>
</reference>
<name>A0A4Y8MWM8_9BURK</name>
<dbReference type="AlphaFoldDB" id="A0A4Y8MWM8"/>
<evidence type="ECO:0000313" key="2">
    <source>
        <dbReference type="Proteomes" id="UP000297385"/>
    </source>
</evidence>
<accession>A0A4Y8MWM8</accession>
<dbReference type="RefSeq" id="WP_134465204.1">
    <property type="nucleotide sequence ID" value="NZ_JBHSSZ010000003.1"/>
</dbReference>
<proteinExistence type="predicted"/>
<dbReference type="EMBL" id="SNVI01000002">
    <property type="protein sequence ID" value="TFE41927.1"/>
    <property type="molecule type" value="Genomic_DNA"/>
</dbReference>